<gene>
    <name evidence="1" type="ORF">SAMN05444359_108120</name>
</gene>
<evidence type="ECO:0000313" key="2">
    <source>
        <dbReference type="Proteomes" id="UP000199021"/>
    </source>
</evidence>
<dbReference type="EMBL" id="FOFB01000008">
    <property type="protein sequence ID" value="SEQ33973.1"/>
    <property type="molecule type" value="Genomic_DNA"/>
</dbReference>
<dbReference type="Proteomes" id="UP000199021">
    <property type="component" value="Unassembled WGS sequence"/>
</dbReference>
<reference evidence="2" key="1">
    <citation type="submission" date="2016-10" db="EMBL/GenBank/DDBJ databases">
        <authorList>
            <person name="Varghese N."/>
            <person name="Submissions S."/>
        </authorList>
    </citation>
    <scope>NUCLEOTIDE SEQUENCE [LARGE SCALE GENOMIC DNA]</scope>
    <source>
        <strain evidence="2">DSM 24740</strain>
    </source>
</reference>
<accession>A0A1H9F959</accession>
<name>A0A1H9F959_9BACT</name>
<dbReference type="InParanoid" id="A0A1H9F959"/>
<keyword evidence="2" id="KW-1185">Reference proteome</keyword>
<dbReference type="OrthoDB" id="1496009at2"/>
<protein>
    <submittedName>
        <fullName evidence="1">Uncharacterized protein</fullName>
    </submittedName>
</protein>
<proteinExistence type="predicted"/>
<sequence length="91" mass="10701">MRPFSLLLFLLCLSCSVEQEEVNLRLTMAERDIVDARVTVYMDSIRRVLDTLCTNTYEDRVAIATDSIVQRRLEEEARLRARIPENLRNDR</sequence>
<evidence type="ECO:0000313" key="1">
    <source>
        <dbReference type="EMBL" id="SEQ33973.1"/>
    </source>
</evidence>
<dbReference type="STRING" id="478744.SAMN05444359_108120"/>
<organism evidence="1 2">
    <name type="scientific">Neolewinella agarilytica</name>
    <dbReference type="NCBI Taxonomy" id="478744"/>
    <lineage>
        <taxon>Bacteria</taxon>
        <taxon>Pseudomonadati</taxon>
        <taxon>Bacteroidota</taxon>
        <taxon>Saprospiria</taxon>
        <taxon>Saprospirales</taxon>
        <taxon>Lewinellaceae</taxon>
        <taxon>Neolewinella</taxon>
    </lineage>
</organism>
<dbReference type="RefSeq" id="WP_090167545.1">
    <property type="nucleotide sequence ID" value="NZ_FOFB01000008.1"/>
</dbReference>
<dbReference type="AlphaFoldDB" id="A0A1H9F959"/>